<keyword evidence="2" id="KW-1133">Transmembrane helix</keyword>
<name>A0A347VT35_9HELI</name>
<reference evidence="4 5" key="2">
    <citation type="journal article" date="2016" name="Infect. Immun.">
        <title>Helicobacter saguini, a Novel Helicobacter Isolated from Cotton-Top Tamarins with Ulcerative Colitis, Has Proinflammatory Properties and Induces Typhlocolitis and Dysplasia in Gnotobiotic IL-10-/- Mice.</title>
        <authorList>
            <person name="Shen Z."/>
            <person name="Mannion A."/>
            <person name="Whary M.T."/>
            <person name="Muthupalani S."/>
            <person name="Sheh A."/>
            <person name="Feng Y."/>
            <person name="Gong G."/>
            <person name="Vandamme P."/>
            <person name="Holcombe H.R."/>
            <person name="Paster B.J."/>
            <person name="Fox J.G."/>
        </authorList>
    </citation>
    <scope>NUCLEOTIDE SEQUENCE [LARGE SCALE GENOMIC DNA]</scope>
    <source>
        <strain evidence="4 5">MIT 97-6194</strain>
    </source>
</reference>
<organism evidence="4 5">
    <name type="scientific">Helicobacter saguini</name>
    <dbReference type="NCBI Taxonomy" id="1548018"/>
    <lineage>
        <taxon>Bacteria</taxon>
        <taxon>Pseudomonadati</taxon>
        <taxon>Campylobacterota</taxon>
        <taxon>Epsilonproteobacteria</taxon>
        <taxon>Campylobacterales</taxon>
        <taxon>Helicobacteraceae</taxon>
        <taxon>Helicobacter</taxon>
    </lineage>
</organism>
<dbReference type="STRING" id="1548018.LS64_09965"/>
<accession>A0A347VT35</accession>
<feature type="transmembrane region" description="Helical" evidence="2">
    <location>
        <begin position="323"/>
        <end position="342"/>
    </location>
</feature>
<protein>
    <submittedName>
        <fullName evidence="4">Uncharacterized protein</fullName>
    </submittedName>
</protein>
<dbReference type="EMBL" id="JRMP02000004">
    <property type="protein sequence ID" value="TLD95070.1"/>
    <property type="molecule type" value="Genomic_DNA"/>
</dbReference>
<keyword evidence="1" id="KW-0175">Coiled coil</keyword>
<proteinExistence type="predicted"/>
<dbReference type="RefSeq" id="WP_034572745.1">
    <property type="nucleotide sequence ID" value="NZ_JRMP02000004.1"/>
</dbReference>
<evidence type="ECO:0000256" key="2">
    <source>
        <dbReference type="SAM" id="Phobius"/>
    </source>
</evidence>
<dbReference type="AlphaFoldDB" id="A0A347VT35"/>
<keyword evidence="2" id="KW-0812">Transmembrane</keyword>
<reference evidence="4 5" key="1">
    <citation type="journal article" date="2014" name="Genome Announc.">
        <title>Draft genome sequences of eight enterohepatic helicobacter species isolated from both laboratory and wild rodents.</title>
        <authorList>
            <person name="Sheh A."/>
            <person name="Shen Z."/>
            <person name="Fox J.G."/>
        </authorList>
    </citation>
    <scope>NUCLEOTIDE SEQUENCE [LARGE SCALE GENOMIC DNA]</scope>
    <source>
        <strain evidence="4 5">MIT 97-6194</strain>
    </source>
</reference>
<gene>
    <name evidence="3" type="ORF">DCO61_05215</name>
    <name evidence="4" type="ORF">LS64_003950</name>
</gene>
<reference evidence="4" key="3">
    <citation type="submission" date="2018-04" db="EMBL/GenBank/DDBJ databases">
        <authorList>
            <person name="Sheh A."/>
            <person name="Shen Z."/>
            <person name="Mannion A.J."/>
            <person name="Fox J.G."/>
        </authorList>
    </citation>
    <scope>NUCLEOTIDE SEQUENCE</scope>
    <source>
        <strain evidence="4">MIT 97-6194</strain>
    </source>
</reference>
<dbReference type="Proteomes" id="UP000477070">
    <property type="component" value="Unassembled WGS sequence"/>
</dbReference>
<dbReference type="Proteomes" id="UP000029714">
    <property type="component" value="Unassembled WGS sequence"/>
</dbReference>
<feature type="transmembrane region" description="Helical" evidence="2">
    <location>
        <begin position="348"/>
        <end position="363"/>
    </location>
</feature>
<evidence type="ECO:0000313" key="3">
    <source>
        <dbReference type="EMBL" id="MWV69422.1"/>
    </source>
</evidence>
<dbReference type="EMBL" id="QBIU01000001">
    <property type="protein sequence ID" value="MWV69422.1"/>
    <property type="molecule type" value="Genomic_DNA"/>
</dbReference>
<keyword evidence="5" id="KW-1185">Reference proteome</keyword>
<evidence type="ECO:0000256" key="1">
    <source>
        <dbReference type="SAM" id="Coils"/>
    </source>
</evidence>
<feature type="coiled-coil region" evidence="1">
    <location>
        <begin position="48"/>
        <end position="115"/>
    </location>
</feature>
<evidence type="ECO:0000313" key="5">
    <source>
        <dbReference type="Proteomes" id="UP000029714"/>
    </source>
</evidence>
<evidence type="ECO:0000313" key="4">
    <source>
        <dbReference type="EMBL" id="TLD95070.1"/>
    </source>
</evidence>
<comment type="caution">
    <text evidence="4">The sequence shown here is derived from an EMBL/GenBank/DDBJ whole genome shotgun (WGS) entry which is preliminary data.</text>
</comment>
<reference evidence="3 6" key="4">
    <citation type="submission" date="2019-12" db="EMBL/GenBank/DDBJ databases">
        <title>Multi-Generational Helicobacter saguini Isolates.</title>
        <authorList>
            <person name="Mannion A."/>
            <person name="Shen Z."/>
            <person name="Fox J.G."/>
        </authorList>
    </citation>
    <scope>NUCLEOTIDE SEQUENCE [LARGE SCALE GENOMIC DNA]</scope>
    <source>
        <strain evidence="3">16-048</strain>
        <strain evidence="6">16-048 (F4)</strain>
    </source>
</reference>
<feature type="transmembrane region" description="Helical" evidence="2">
    <location>
        <begin position="282"/>
        <end position="302"/>
    </location>
</feature>
<evidence type="ECO:0000313" key="6">
    <source>
        <dbReference type="Proteomes" id="UP000477070"/>
    </source>
</evidence>
<feature type="transmembrane region" description="Helical" evidence="2">
    <location>
        <begin position="253"/>
        <end position="270"/>
    </location>
</feature>
<feature type="coiled-coil region" evidence="1">
    <location>
        <begin position="171"/>
        <end position="198"/>
    </location>
</feature>
<keyword evidence="2" id="KW-0472">Membrane</keyword>
<sequence length="525" mass="61619">MSDILKLALEDGSIEANKDLENDIKARFEKIKKDSIQEDKSQDSSLLRQDLESKFKQIKNEDSNLQETKQNTNQHIEQDTNQEALKELQHLENEINEIQENRQDLESKVNSILMESNEPSLQNQENEQEQINQAQEPHIQNEIENTQQTNDNENLQEQQDIQNYINEQQDLDSIESNEEIYNENYENIESSNENYEINNEINNIKQNIESNLRKTGKIKETKELNTNKENIGAKEWVEFGFYLIATYLLATRFIRVGKIIFIIFFSMLFFEICELDGFAFNTFWLGAIWLILLLSVRYDFLAIKLNKTWSSTNFSKNLLFKNVKTFNLIFAVFFIVFLGFYVSDGYRSAWFAFFALLPLNLYYKRAEFIANTITITTKWATSVDSKSYSLVGSIDYKSHKNTLFENFEEKQIQKQKEILRKIVDETLNELDNQGLIILQKLGREQYILGKEFCSSLIEYANNIVRNSDRISAKAALEKLKAKITLDPLGVEDVFILTESVQKCIFDTDEYYVHYFHLDKYRLKTT</sequence>